<evidence type="ECO:0000313" key="8">
    <source>
        <dbReference type="EMBL" id="CAL15621.1"/>
    </source>
</evidence>
<evidence type="ECO:0000256" key="4">
    <source>
        <dbReference type="ARBA" id="ARBA00022989"/>
    </source>
</evidence>
<keyword evidence="2 6" id="KW-1003">Cell membrane</keyword>
<dbReference type="InterPro" id="IPR032816">
    <property type="entry name" value="VTT_dom"/>
</dbReference>
<keyword evidence="9" id="KW-1185">Reference proteome</keyword>
<sequence>MIYTELLTLSGIVVVALSFSLARYRRLIMLVVILALVLITVELSGLREQMSVSFLRAQLEANPVSGFIAFVVVFVIGNLIQLPGWIFLAAAILALGTVMGGLATYVAACISCLATYVLVRGLGGSALRDIQNPFARQILARLDSHPIRSVALLRLLFQTMPALNYTLSLSGVKLRHYMLGTVIGLPVPLLLYCLFFDRILLLLPID</sequence>
<evidence type="ECO:0000256" key="5">
    <source>
        <dbReference type="ARBA" id="ARBA00023136"/>
    </source>
</evidence>
<evidence type="ECO:0000256" key="3">
    <source>
        <dbReference type="ARBA" id="ARBA00022692"/>
    </source>
</evidence>
<evidence type="ECO:0000256" key="2">
    <source>
        <dbReference type="ARBA" id="ARBA00022475"/>
    </source>
</evidence>
<keyword evidence="3 6" id="KW-0812">Transmembrane</keyword>
<dbReference type="Pfam" id="PF09335">
    <property type="entry name" value="VTT_dom"/>
    <property type="match status" value="1"/>
</dbReference>
<dbReference type="eggNOG" id="COG0398">
    <property type="taxonomic scope" value="Bacteria"/>
</dbReference>
<dbReference type="InterPro" id="IPR015414">
    <property type="entry name" value="TMEM64"/>
</dbReference>
<feature type="transmembrane region" description="Helical" evidence="6">
    <location>
        <begin position="6"/>
        <end position="22"/>
    </location>
</feature>
<dbReference type="PANTHER" id="PTHR12677:SF59">
    <property type="entry name" value="GOLGI APPARATUS MEMBRANE PROTEIN TVP38-RELATED"/>
    <property type="match status" value="1"/>
</dbReference>
<protein>
    <recommendedName>
        <fullName evidence="6">TVP38/TMEM64 family membrane protein</fullName>
    </recommendedName>
</protein>
<accession>Q0VT99</accession>
<evidence type="ECO:0000259" key="7">
    <source>
        <dbReference type="Pfam" id="PF09335"/>
    </source>
</evidence>
<dbReference type="PANTHER" id="PTHR12677">
    <property type="entry name" value="GOLGI APPARATUS MEMBRANE PROTEIN TVP38-RELATED"/>
    <property type="match status" value="1"/>
</dbReference>
<gene>
    <name evidence="8" type="ordered locus">ABO_0173</name>
</gene>
<evidence type="ECO:0000256" key="6">
    <source>
        <dbReference type="RuleBase" id="RU366058"/>
    </source>
</evidence>
<comment type="subcellular location">
    <subcellularLocation>
        <location evidence="1 6">Cell membrane</location>
        <topology evidence="1 6">Multi-pass membrane protein</topology>
    </subcellularLocation>
</comment>
<keyword evidence="5 6" id="KW-0472">Membrane</keyword>
<organism evidence="8 9">
    <name type="scientific">Alcanivorax borkumensis (strain ATCC 700651 / DSM 11573 / NCIMB 13689 / SK2)</name>
    <dbReference type="NCBI Taxonomy" id="393595"/>
    <lineage>
        <taxon>Bacteria</taxon>
        <taxon>Pseudomonadati</taxon>
        <taxon>Pseudomonadota</taxon>
        <taxon>Gammaproteobacteria</taxon>
        <taxon>Oceanospirillales</taxon>
        <taxon>Alcanivoracaceae</taxon>
        <taxon>Alcanivorax</taxon>
    </lineage>
</organism>
<dbReference type="Proteomes" id="UP000008871">
    <property type="component" value="Chromosome"/>
</dbReference>
<feature type="transmembrane region" description="Helical" evidence="6">
    <location>
        <begin position="102"/>
        <end position="119"/>
    </location>
</feature>
<dbReference type="GO" id="GO:0005886">
    <property type="term" value="C:plasma membrane"/>
    <property type="evidence" value="ECO:0007669"/>
    <property type="project" value="UniProtKB-SubCell"/>
</dbReference>
<dbReference type="KEGG" id="abo:ABO_0173"/>
<feature type="domain" description="VTT" evidence="7">
    <location>
        <begin position="82"/>
        <end position="197"/>
    </location>
</feature>
<dbReference type="HOGENOM" id="CLU_121915_0_0_6"/>
<dbReference type="AlphaFoldDB" id="Q0VT99"/>
<proteinExistence type="inferred from homology"/>
<evidence type="ECO:0000256" key="1">
    <source>
        <dbReference type="ARBA" id="ARBA00004651"/>
    </source>
</evidence>
<dbReference type="STRING" id="393595.ABO_0173"/>
<feature type="transmembrane region" description="Helical" evidence="6">
    <location>
        <begin position="177"/>
        <end position="196"/>
    </location>
</feature>
<evidence type="ECO:0000313" key="9">
    <source>
        <dbReference type="Proteomes" id="UP000008871"/>
    </source>
</evidence>
<dbReference type="EMBL" id="AM286690">
    <property type="protein sequence ID" value="CAL15621.1"/>
    <property type="molecule type" value="Genomic_DNA"/>
</dbReference>
<keyword evidence="4 6" id="KW-1133">Transmembrane helix</keyword>
<feature type="transmembrane region" description="Helical" evidence="6">
    <location>
        <begin position="27"/>
        <end position="46"/>
    </location>
</feature>
<comment type="similarity">
    <text evidence="6">Belongs to the TVP38/TMEM64 family.</text>
</comment>
<name>Q0VT99_ALCBS</name>
<feature type="transmembrane region" description="Helical" evidence="6">
    <location>
        <begin position="66"/>
        <end position="95"/>
    </location>
</feature>
<reference evidence="8 9" key="1">
    <citation type="journal article" date="2006" name="Nat. Biotechnol.">
        <title>Genome sequence of the ubiquitous hydrocarbon-degrading marine bacterium Alcanivorax borkumensis.</title>
        <authorList>
            <person name="Schneiker S."/>
            <person name="Martins dos Santos V.A.P."/>
            <person name="Bartels D."/>
            <person name="Bekel T."/>
            <person name="Brecht M."/>
            <person name="Buhrmester J."/>
            <person name="Chernikova T.N."/>
            <person name="Denaro R."/>
            <person name="Ferrer M."/>
            <person name="Gertler C."/>
            <person name="Goesmann A."/>
            <person name="Golyshina O.V."/>
            <person name="Kaminski F."/>
            <person name="Khachane A.N."/>
            <person name="Lang S."/>
            <person name="Linke B."/>
            <person name="McHardy A.C."/>
            <person name="Meyer F."/>
            <person name="Nechitaylo T."/>
            <person name="Puehler A."/>
            <person name="Regenhardt D."/>
            <person name="Rupp O."/>
            <person name="Sabirova J.S."/>
            <person name="Selbitschka W."/>
            <person name="Yakimov M.M."/>
            <person name="Timmis K.N."/>
            <person name="Vorhoelter F.-J."/>
            <person name="Weidner S."/>
            <person name="Kaiser O."/>
            <person name="Golyshin P.N."/>
        </authorList>
    </citation>
    <scope>NUCLEOTIDE SEQUENCE [LARGE SCALE GENOMIC DNA]</scope>
    <source>
        <strain evidence="9">ATCC 700651 / DSM 11573 / NCIMB 13689 / SK2</strain>
    </source>
</reference>